<protein>
    <submittedName>
        <fullName evidence="1">Uncharacterized protein</fullName>
    </submittedName>
</protein>
<evidence type="ECO:0000313" key="1">
    <source>
        <dbReference type="EMBL" id="CUI00876.1"/>
    </source>
</evidence>
<reference evidence="2" key="2">
    <citation type="submission" date="2021-08" db="EMBL/GenBank/DDBJ databases">
        <authorList>
            <person name="Nwanade C."/>
            <person name="Wang M."/>
            <person name="Masoudi A."/>
            <person name="Yu Z."/>
            <person name="Liu J."/>
        </authorList>
    </citation>
    <scope>NUCLEOTIDE SEQUENCE</scope>
    <source>
        <strain evidence="2">S166</strain>
    </source>
</reference>
<reference evidence="1 3" key="1">
    <citation type="submission" date="2015-09" db="EMBL/GenBank/DDBJ databases">
        <authorList>
            <consortium name="Swine Surveillance"/>
        </authorList>
    </citation>
    <scope>NUCLEOTIDE SEQUENCE [LARGE SCALE GENOMIC DNA]</scope>
    <source>
        <strain evidence="1 3">CECT 8399</strain>
    </source>
</reference>
<dbReference type="RefSeq" id="WP_058286918.1">
    <property type="nucleotide sequence ID" value="NZ_CP081031.1"/>
</dbReference>
<dbReference type="AlphaFoldDB" id="A0A0P1HC74"/>
<dbReference type="Proteomes" id="UP001058514">
    <property type="component" value="Chromosome"/>
</dbReference>
<evidence type="ECO:0000313" key="2">
    <source>
        <dbReference type="EMBL" id="UWQ43362.1"/>
    </source>
</evidence>
<name>A0A0P1HC74_9RHOB</name>
<evidence type="ECO:0000313" key="4">
    <source>
        <dbReference type="Proteomes" id="UP001058514"/>
    </source>
</evidence>
<gene>
    <name evidence="2" type="ORF">K3718_08535</name>
    <name evidence="1" type="ORF">PHA8399_03014</name>
</gene>
<proteinExistence type="predicted"/>
<accession>A0A0P1HC74</accession>
<sequence length="70" mass="8017">MLLSQVIHDNPSLTDFWALERCVSAEARKIPQEASAPLTCDVEPEFRCTPRKWDLILSAAHDRGLRARQR</sequence>
<dbReference type="EMBL" id="CYSR01000030">
    <property type="protein sequence ID" value="CUI00876.1"/>
    <property type="molecule type" value="Genomic_DNA"/>
</dbReference>
<keyword evidence="4" id="KW-1185">Reference proteome</keyword>
<dbReference type="Proteomes" id="UP000051326">
    <property type="component" value="Unassembled WGS sequence"/>
</dbReference>
<organism evidence="1 3">
    <name type="scientific">Leisingera aquaemixtae</name>
    <dbReference type="NCBI Taxonomy" id="1396826"/>
    <lineage>
        <taxon>Bacteria</taxon>
        <taxon>Pseudomonadati</taxon>
        <taxon>Pseudomonadota</taxon>
        <taxon>Alphaproteobacteria</taxon>
        <taxon>Rhodobacterales</taxon>
        <taxon>Roseobacteraceae</taxon>
        <taxon>Leisingera</taxon>
    </lineage>
</organism>
<evidence type="ECO:0000313" key="3">
    <source>
        <dbReference type="Proteomes" id="UP000051326"/>
    </source>
</evidence>
<dbReference type="EMBL" id="CP081051">
    <property type="protein sequence ID" value="UWQ43362.1"/>
    <property type="molecule type" value="Genomic_DNA"/>
</dbReference>